<accession>A0ABY1LM79</accession>
<comment type="caution">
    <text evidence="1">The sequence shown here is derived from an EMBL/GenBank/DDBJ whole genome shotgun (WGS) entry which is preliminary data.</text>
</comment>
<gene>
    <name evidence="1" type="ORF">SAMN06295973_1139</name>
</gene>
<dbReference type="Proteomes" id="UP000190827">
    <property type="component" value="Unassembled WGS sequence"/>
</dbReference>
<name>A0ABY1LM79_9MICO</name>
<proteinExistence type="predicted"/>
<dbReference type="RefSeq" id="WP_079705086.1">
    <property type="nucleotide sequence ID" value="NZ_FUZO01000001.1"/>
</dbReference>
<evidence type="ECO:0000313" key="2">
    <source>
        <dbReference type="Proteomes" id="UP000190827"/>
    </source>
</evidence>
<dbReference type="EMBL" id="FUZO01000001">
    <property type="protein sequence ID" value="SKC45987.1"/>
    <property type="molecule type" value="Genomic_DNA"/>
</dbReference>
<reference evidence="1 2" key="1">
    <citation type="submission" date="2017-02" db="EMBL/GenBank/DDBJ databases">
        <authorList>
            <person name="Varghese N."/>
            <person name="Submissions S."/>
        </authorList>
    </citation>
    <scope>NUCLEOTIDE SEQUENCE [LARGE SCALE GENOMIC DNA]</scope>
    <source>
        <strain evidence="1 2">VKM Ac-1787</strain>
    </source>
</reference>
<keyword evidence="2" id="KW-1185">Reference proteome</keyword>
<protein>
    <submittedName>
        <fullName evidence="1">Uncharacterized protein</fullName>
    </submittedName>
</protein>
<evidence type="ECO:0000313" key="1">
    <source>
        <dbReference type="EMBL" id="SKC45987.1"/>
    </source>
</evidence>
<organism evidence="1 2">
    <name type="scientific">Plantibacter cousiniae</name>
    <name type="common">nom. nud.</name>
    <dbReference type="NCBI Taxonomy" id="199709"/>
    <lineage>
        <taxon>Bacteria</taxon>
        <taxon>Bacillati</taxon>
        <taxon>Actinomycetota</taxon>
        <taxon>Actinomycetes</taxon>
        <taxon>Micrococcales</taxon>
        <taxon>Microbacteriaceae</taxon>
        <taxon>Plantibacter</taxon>
    </lineage>
</organism>
<sequence length="550" mass="57376">MNLSELRTKSSAEIDVLATFIGSLSGDPLSFITSIGSFVDRAVGLIPRSSTFADTPPPGDPATIDGLAEQYENAVIAAEAIQTTLSTVTASSLPDALVGVTGASAAQVLASVDTLVGSEIEGLRTGATGLRDYADAITSARTAHQPGADSIRDGHRTIGNISVNPWAMTNPITGAGEVAGVLSDLIRGAGQILDGVSVCHDAYDDAWAAGEALQRALSDSEGYAVLAGVEVPVGQTRLDVLVSRTQFPNGDPDSSVLSETEWANYVQNWNAMSDDERERILAAMEESGDPAVSALLMSAIATGAGSSSVLALADAIKNAQPGERQRMIDELTNLCVGDNGDATVNGETFDQYNDKTCGSTMLITLAAQSDPFLAYWLRTGELLDGHVPDYLRGLDLADAAGLDTEDRMTFLQQTVQDRANDLFPGPVDYPNVAGTAPGGAVNESDRTGTDYHIDWTNALGGDSGRGAALTEAAAAANDGTPVPLLVGPGDNTIPQHYVLIVGFHDGKYEIYDPSTGETNSVGEDIMLNGSDRPVSAFGDWYQVYAVVNPG</sequence>